<accession>A0A8J2U5P2</accession>
<organism evidence="1 2">
    <name type="scientific">Neiella marina</name>
    <dbReference type="NCBI Taxonomy" id="508461"/>
    <lineage>
        <taxon>Bacteria</taxon>
        <taxon>Pseudomonadati</taxon>
        <taxon>Pseudomonadota</taxon>
        <taxon>Gammaproteobacteria</taxon>
        <taxon>Alteromonadales</taxon>
        <taxon>Echinimonadaceae</taxon>
        <taxon>Neiella</taxon>
    </lineage>
</organism>
<dbReference type="OrthoDB" id="9775130at2"/>
<dbReference type="PANTHER" id="PTHR48098">
    <property type="entry name" value="ENTEROCHELIN ESTERASE-RELATED"/>
    <property type="match status" value="1"/>
</dbReference>
<comment type="caution">
    <text evidence="1">The sequence shown here is derived from an EMBL/GenBank/DDBJ whole genome shotgun (WGS) entry which is preliminary data.</text>
</comment>
<evidence type="ECO:0000313" key="2">
    <source>
        <dbReference type="Proteomes" id="UP000619743"/>
    </source>
</evidence>
<dbReference type="RefSeq" id="WP_087505866.1">
    <property type="nucleotide sequence ID" value="NZ_BMDX01000010.1"/>
</dbReference>
<dbReference type="InterPro" id="IPR029058">
    <property type="entry name" value="AB_hydrolase_fold"/>
</dbReference>
<evidence type="ECO:0000313" key="1">
    <source>
        <dbReference type="EMBL" id="GGA79630.1"/>
    </source>
</evidence>
<protein>
    <submittedName>
        <fullName evidence="1">Esterase</fullName>
    </submittedName>
</protein>
<gene>
    <name evidence="1" type="ORF">GCM10011369_22000</name>
</gene>
<proteinExistence type="predicted"/>
<dbReference type="AlphaFoldDB" id="A0A8J2U5P2"/>
<dbReference type="EMBL" id="BMDX01000010">
    <property type="protein sequence ID" value="GGA79630.1"/>
    <property type="molecule type" value="Genomic_DNA"/>
</dbReference>
<keyword evidence="2" id="KW-1185">Reference proteome</keyword>
<sequence>MKREYHKWWSDRLGRDMELLVFGHSGDRMLVFPTRNARFYEYENMRMIEAIRSKIDSGHLQVFCVDSIDCESLYANWAHPANRIGRHLQYEQYILQEVFPLMDLLNNGGRTISHGCSLGAFHAANMVFRHPDKFQKLIAFSGRYDLTMGVEWFADLFNGYYDDNIYFNTPTHFLPNLKCEHSLKAIRDTDITLVIGEDDPFRQNNEHLSQILWQKNVAHDLKYWGERAHRGYYWRRMAPMFI</sequence>
<dbReference type="InterPro" id="IPR000801">
    <property type="entry name" value="Esterase-like"/>
</dbReference>
<reference evidence="2" key="1">
    <citation type="journal article" date="2019" name="Int. J. Syst. Evol. Microbiol.">
        <title>The Global Catalogue of Microorganisms (GCM) 10K type strain sequencing project: providing services to taxonomists for standard genome sequencing and annotation.</title>
        <authorList>
            <consortium name="The Broad Institute Genomics Platform"/>
            <consortium name="The Broad Institute Genome Sequencing Center for Infectious Disease"/>
            <person name="Wu L."/>
            <person name="Ma J."/>
        </authorList>
    </citation>
    <scope>NUCLEOTIDE SEQUENCE [LARGE SCALE GENOMIC DNA]</scope>
    <source>
        <strain evidence="2">CGMCC 1.10130</strain>
    </source>
</reference>
<dbReference type="SUPFAM" id="SSF53474">
    <property type="entry name" value="alpha/beta-Hydrolases"/>
    <property type="match status" value="1"/>
</dbReference>
<dbReference type="InterPro" id="IPR050583">
    <property type="entry name" value="Mycobacterial_A85_antigen"/>
</dbReference>
<dbReference type="Gene3D" id="3.40.50.1820">
    <property type="entry name" value="alpha/beta hydrolase"/>
    <property type="match status" value="1"/>
</dbReference>
<dbReference type="PANTHER" id="PTHR48098:SF3">
    <property type="entry name" value="IRON(III) ENTEROBACTIN ESTERASE"/>
    <property type="match status" value="1"/>
</dbReference>
<dbReference type="Proteomes" id="UP000619743">
    <property type="component" value="Unassembled WGS sequence"/>
</dbReference>
<dbReference type="Pfam" id="PF00756">
    <property type="entry name" value="Esterase"/>
    <property type="match status" value="1"/>
</dbReference>
<name>A0A8J2U5P2_9GAMM</name>